<dbReference type="EMBL" id="AQGS01000267">
    <property type="protein sequence ID" value="EPS40971.1"/>
    <property type="molecule type" value="Genomic_DNA"/>
</dbReference>
<reference evidence="3" key="2">
    <citation type="submission" date="2013-04" db="EMBL/GenBank/DDBJ databases">
        <title>Genomic mechanisms accounting for the adaptation to parasitism in nematode-trapping fungi.</title>
        <authorList>
            <person name="Ahren D.G."/>
        </authorList>
    </citation>
    <scope>NUCLEOTIDE SEQUENCE [LARGE SCALE GENOMIC DNA]</scope>
    <source>
        <strain evidence="3">CBS 200.50</strain>
    </source>
</reference>
<dbReference type="Proteomes" id="UP000015100">
    <property type="component" value="Unassembled WGS sequence"/>
</dbReference>
<comment type="caution">
    <text evidence="2">The sequence shown here is derived from an EMBL/GenBank/DDBJ whole genome shotgun (WGS) entry which is preliminary data.</text>
</comment>
<organism evidence="2 3">
    <name type="scientific">Dactylellina haptotyla (strain CBS 200.50)</name>
    <name type="common">Nematode-trapping fungus</name>
    <name type="synonym">Monacrosporium haptotylum</name>
    <dbReference type="NCBI Taxonomy" id="1284197"/>
    <lineage>
        <taxon>Eukaryota</taxon>
        <taxon>Fungi</taxon>
        <taxon>Dikarya</taxon>
        <taxon>Ascomycota</taxon>
        <taxon>Pezizomycotina</taxon>
        <taxon>Orbiliomycetes</taxon>
        <taxon>Orbiliales</taxon>
        <taxon>Orbiliaceae</taxon>
        <taxon>Dactylellina</taxon>
    </lineage>
</organism>
<dbReference type="AlphaFoldDB" id="S8AIK3"/>
<dbReference type="eggNOG" id="ENOG502STI9">
    <property type="taxonomic scope" value="Eukaryota"/>
</dbReference>
<dbReference type="OrthoDB" id="10647269at2759"/>
<evidence type="ECO:0000256" key="1">
    <source>
        <dbReference type="SAM" id="MobiDB-lite"/>
    </source>
</evidence>
<feature type="region of interest" description="Disordered" evidence="1">
    <location>
        <begin position="405"/>
        <end position="427"/>
    </location>
</feature>
<evidence type="ECO:0000313" key="2">
    <source>
        <dbReference type="EMBL" id="EPS40971.1"/>
    </source>
</evidence>
<feature type="compositionally biased region" description="Acidic residues" evidence="1">
    <location>
        <begin position="414"/>
        <end position="427"/>
    </location>
</feature>
<protein>
    <submittedName>
        <fullName evidence="2">Uncharacterized protein</fullName>
    </submittedName>
</protein>
<gene>
    <name evidence="2" type="ORF">H072_5143</name>
</gene>
<evidence type="ECO:0000313" key="3">
    <source>
        <dbReference type="Proteomes" id="UP000015100"/>
    </source>
</evidence>
<dbReference type="HOGENOM" id="CLU_348157_0_0_1"/>
<reference evidence="2 3" key="1">
    <citation type="journal article" date="2013" name="PLoS Genet.">
        <title>Genomic mechanisms accounting for the adaptation to parasitism in nematode-trapping fungi.</title>
        <authorList>
            <person name="Meerupati T."/>
            <person name="Andersson K.M."/>
            <person name="Friman E."/>
            <person name="Kumar D."/>
            <person name="Tunlid A."/>
            <person name="Ahren D."/>
        </authorList>
    </citation>
    <scope>NUCLEOTIDE SEQUENCE [LARGE SCALE GENOMIC DNA]</scope>
    <source>
        <strain evidence="2 3">CBS 200.50</strain>
    </source>
</reference>
<keyword evidence="3" id="KW-1185">Reference proteome</keyword>
<sequence length="810" mass="88780">MANPPPPLIVDEIAATPAFSVATTDPNELVTAAGSDIQLFDLTNPKKFVDNSQTEPSSLRPVAFLLPVGSKKPELIKFSLRLTLTFTAPPEWAASPNGQFIVSAVLLDRPTGNPLKPVLQSSQMPVTRANGKWTVDEMQLYMPRAMLGEGGVLPFVWKGPFIWSLSMVGNPAQTTLSTIPTVLELYFTTCPAPKGNDGSQGESILLTQPFYNGIYPVVLLRLFFLFPDQFPDGPLRQEELNSVYCKRMVQTVWDLGNPHLDGGLQFDNKFGKSSFGIGALGGIFNLTDWVARRYKTWNFFDLCALIQLGSSLLLTQDGAERLSSEWVLQDTPTLIAPGQLYGLSASDETPCNNPFWDTPNQLGPSTPLADPASSQRTGFHRHTWLEVLMYNPDEYRGVLDCSIKSSSSDTNNDSLDDDLQGGDEFDSSSELCRSNLLTDSPDINPTLDSGSRNREEYLLHRLDKTRAENKIIRLGPNVWTVPVTGYSFCKTTPIDGSKLKLTAKHLDSSESRPYTVGVLGTDITYPIEPYLPGNDSVLGIGSAQLPPALKLEIEFLLKVGDSRIDTNARRNTIVDADVDVDTILGIVRTIARDASSGSFSRAAYGNMDKWTMDFKSTDGDLSLTIQAFRAHSVAKAKLVQYLTYFQVGPLDWYIKPLPSIAQGLGHIALCTDTDILLVRGNLFITLTSTAQLATKHFEIMVKLDDHLRLNTTGTVTAFQSLHMGKVIKLNSGQKCQIHVSKGASEVYSPLALIKDPTDGDLSVVQIKACDDQGQYTFYTRGTGQLEIALTVGVDKKPLVRSISHPVSVQS</sequence>
<name>S8AIK3_DACHA</name>
<accession>S8AIK3</accession>
<proteinExistence type="predicted"/>